<comment type="similarity">
    <text evidence="2">Belongs to the FUN14 family.</text>
</comment>
<keyword evidence="4 6" id="KW-1133">Transmembrane helix</keyword>
<dbReference type="OMA" id="TIPWRRI"/>
<feature type="transmembrane region" description="Helical" evidence="6">
    <location>
        <begin position="119"/>
        <end position="146"/>
    </location>
</feature>
<evidence type="ECO:0000256" key="4">
    <source>
        <dbReference type="ARBA" id="ARBA00022989"/>
    </source>
</evidence>
<evidence type="ECO:0000313" key="8">
    <source>
        <dbReference type="Proteomes" id="UP000094389"/>
    </source>
</evidence>
<evidence type="ECO:0000256" key="2">
    <source>
        <dbReference type="ARBA" id="ARBA00009160"/>
    </source>
</evidence>
<keyword evidence="5 6" id="KW-0472">Membrane</keyword>
<dbReference type="STRING" id="983966.A0A1E4RZT9"/>
<dbReference type="OrthoDB" id="3990500at2759"/>
<evidence type="ECO:0000256" key="1">
    <source>
        <dbReference type="ARBA" id="ARBA00004370"/>
    </source>
</evidence>
<proteinExistence type="inferred from homology"/>
<evidence type="ECO:0000256" key="6">
    <source>
        <dbReference type="SAM" id="Phobius"/>
    </source>
</evidence>
<keyword evidence="8" id="KW-1185">Reference proteome</keyword>
<dbReference type="GeneID" id="30989709"/>
<keyword evidence="3 6" id="KW-0812">Transmembrane</keyword>
<accession>A0A1E4RZT9</accession>
<organism evidence="7 8">
    <name type="scientific">Cyberlindnera jadinii (strain ATCC 18201 / CBS 1600 / BCRC 20928 / JCM 3617 / NBRC 0987 / NRRL Y-1542)</name>
    <name type="common">Torula yeast</name>
    <name type="synonym">Candida utilis</name>
    <dbReference type="NCBI Taxonomy" id="983966"/>
    <lineage>
        <taxon>Eukaryota</taxon>
        <taxon>Fungi</taxon>
        <taxon>Dikarya</taxon>
        <taxon>Ascomycota</taxon>
        <taxon>Saccharomycotina</taxon>
        <taxon>Saccharomycetes</taxon>
        <taxon>Phaffomycetales</taxon>
        <taxon>Phaffomycetaceae</taxon>
        <taxon>Cyberlindnera</taxon>
    </lineage>
</organism>
<name>A0A1E4RZT9_CYBJN</name>
<evidence type="ECO:0008006" key="9">
    <source>
        <dbReference type="Google" id="ProtNLM"/>
    </source>
</evidence>
<dbReference type="InterPro" id="IPR007014">
    <property type="entry name" value="FUN14"/>
</dbReference>
<comment type="subcellular location">
    <subcellularLocation>
        <location evidence="1">Membrane</location>
    </subcellularLocation>
</comment>
<dbReference type="GO" id="GO:0016020">
    <property type="term" value="C:membrane"/>
    <property type="evidence" value="ECO:0007669"/>
    <property type="project" value="UniProtKB-SubCell"/>
</dbReference>
<reference evidence="7 8" key="1">
    <citation type="journal article" date="2016" name="Proc. Natl. Acad. Sci. U.S.A.">
        <title>Comparative genomics of biotechnologically important yeasts.</title>
        <authorList>
            <person name="Riley R."/>
            <person name="Haridas S."/>
            <person name="Wolfe K.H."/>
            <person name="Lopes M.R."/>
            <person name="Hittinger C.T."/>
            <person name="Goeker M."/>
            <person name="Salamov A.A."/>
            <person name="Wisecaver J.H."/>
            <person name="Long T.M."/>
            <person name="Calvey C.H."/>
            <person name="Aerts A.L."/>
            <person name="Barry K.W."/>
            <person name="Choi C."/>
            <person name="Clum A."/>
            <person name="Coughlan A.Y."/>
            <person name="Deshpande S."/>
            <person name="Douglass A.P."/>
            <person name="Hanson S.J."/>
            <person name="Klenk H.-P."/>
            <person name="LaButti K.M."/>
            <person name="Lapidus A."/>
            <person name="Lindquist E.A."/>
            <person name="Lipzen A.M."/>
            <person name="Meier-Kolthoff J.P."/>
            <person name="Ohm R.A."/>
            <person name="Otillar R.P."/>
            <person name="Pangilinan J.L."/>
            <person name="Peng Y."/>
            <person name="Rokas A."/>
            <person name="Rosa C.A."/>
            <person name="Scheuner C."/>
            <person name="Sibirny A.A."/>
            <person name="Slot J.C."/>
            <person name="Stielow J.B."/>
            <person name="Sun H."/>
            <person name="Kurtzman C.P."/>
            <person name="Blackwell M."/>
            <person name="Grigoriev I.V."/>
            <person name="Jeffries T.W."/>
        </authorList>
    </citation>
    <scope>NUCLEOTIDE SEQUENCE [LARGE SCALE GENOMIC DNA]</scope>
    <source>
        <strain evidence="8">ATCC 18201 / CBS 1600 / BCRC 20928 / JCM 3617 / NBRC 0987 / NRRL Y-1542</strain>
    </source>
</reference>
<dbReference type="Proteomes" id="UP000094389">
    <property type="component" value="Unassembled WGS sequence"/>
</dbReference>
<protein>
    <recommendedName>
        <fullName evidence="9">FUN14-domain-containing protein</fullName>
    </recommendedName>
</protein>
<dbReference type="EMBL" id="KV453933">
    <property type="protein sequence ID" value="ODV72762.1"/>
    <property type="molecule type" value="Genomic_DNA"/>
</dbReference>
<evidence type="ECO:0000256" key="3">
    <source>
        <dbReference type="ARBA" id="ARBA00022692"/>
    </source>
</evidence>
<evidence type="ECO:0000256" key="5">
    <source>
        <dbReference type="ARBA" id="ARBA00023136"/>
    </source>
</evidence>
<gene>
    <name evidence="7" type="ORF">CYBJADRAFT_168299</name>
</gene>
<dbReference type="AlphaFoldDB" id="A0A1E4RZT9"/>
<dbReference type="Pfam" id="PF04930">
    <property type="entry name" value="FUN14"/>
    <property type="match status" value="1"/>
</dbReference>
<dbReference type="RefSeq" id="XP_020069801.1">
    <property type="nucleotide sequence ID" value="XM_020215313.1"/>
</dbReference>
<sequence length="197" mass="21584">MFFQSTFKTVLRNVKQYNVNRVLRQTLFHPSWSASSKSLVHARSGSSISKLALIVGASGAFALQAHSKILNEAVNLGTIDTSKLQSNIKAVDPTAPQPAVVNSRLNGNLKYRQLCYGSLIGLFTGVVVGKLSSVLGFITLSTVLLLQFLQSRGIIHIPWTTIVRVGSDRVDLRNLFFEDPSFKISFALSFIIAAFNI</sequence>
<evidence type="ECO:0000313" key="7">
    <source>
        <dbReference type="EMBL" id="ODV72762.1"/>
    </source>
</evidence>